<proteinExistence type="predicted"/>
<protein>
    <recommendedName>
        <fullName evidence="4">Orn/DAP/Arg decarboxylase 2 N-terminal domain-containing protein</fullName>
    </recommendedName>
</protein>
<dbReference type="InterPro" id="IPR029066">
    <property type="entry name" value="PLP-binding_barrel"/>
</dbReference>
<dbReference type="GO" id="GO:0009089">
    <property type="term" value="P:lysine biosynthetic process via diaminopimelate"/>
    <property type="evidence" value="ECO:0007669"/>
    <property type="project" value="TreeGrafter"/>
</dbReference>
<name>A0A133UAD9_9EURY</name>
<dbReference type="Pfam" id="PF02784">
    <property type="entry name" value="Orn_Arg_deC_N"/>
    <property type="match status" value="1"/>
</dbReference>
<keyword evidence="2 3" id="KW-0663">Pyridoxal phosphate</keyword>
<comment type="caution">
    <text evidence="5">The sequence shown here is derived from an EMBL/GenBank/DDBJ whole genome shotgun (WGS) entry which is preliminary data.</text>
</comment>
<dbReference type="Proteomes" id="UP000070163">
    <property type="component" value="Unassembled WGS sequence"/>
</dbReference>
<evidence type="ECO:0000256" key="3">
    <source>
        <dbReference type="PIRSR" id="PIRSR600183-50"/>
    </source>
</evidence>
<comment type="cofactor">
    <cofactor evidence="1 3">
        <name>pyridoxal 5'-phosphate</name>
        <dbReference type="ChEBI" id="CHEBI:597326"/>
    </cofactor>
</comment>
<dbReference type="SUPFAM" id="SSF50621">
    <property type="entry name" value="Alanine racemase C-terminal domain-like"/>
    <property type="match status" value="1"/>
</dbReference>
<dbReference type="SUPFAM" id="SSF51419">
    <property type="entry name" value="PLP-binding barrel"/>
    <property type="match status" value="1"/>
</dbReference>
<dbReference type="InterPro" id="IPR009006">
    <property type="entry name" value="Ala_racemase/Decarboxylase_C"/>
</dbReference>
<feature type="active site" description="Proton donor" evidence="3">
    <location>
        <position position="331"/>
    </location>
</feature>
<dbReference type="PRINTS" id="PR01179">
    <property type="entry name" value="ODADCRBXLASE"/>
</dbReference>
<dbReference type="Gene3D" id="2.40.37.10">
    <property type="entry name" value="Lyase, Ornithine Decarboxylase, Chain A, domain 1"/>
    <property type="match status" value="1"/>
</dbReference>
<evidence type="ECO:0000256" key="2">
    <source>
        <dbReference type="ARBA" id="ARBA00022898"/>
    </source>
</evidence>
<evidence type="ECO:0000313" key="6">
    <source>
        <dbReference type="Proteomes" id="UP000070163"/>
    </source>
</evidence>
<dbReference type="PANTHER" id="PTHR43727:SF3">
    <property type="entry name" value="GROUP IV DECARBOXYLASE"/>
    <property type="match status" value="1"/>
</dbReference>
<dbReference type="InterPro" id="IPR000183">
    <property type="entry name" value="Orn/DAP/Arg_de-COase"/>
</dbReference>
<dbReference type="InterPro" id="IPR022644">
    <property type="entry name" value="De-COase2_N"/>
</dbReference>
<feature type="modified residue" description="N6-(pyridoxal phosphate)lysine" evidence="3">
    <location>
        <position position="48"/>
    </location>
</feature>
<reference evidence="5 6" key="1">
    <citation type="journal article" date="2016" name="Sci. Rep.">
        <title>Metabolic traits of an uncultured archaeal lineage -MSBL1- from brine pools of the Red Sea.</title>
        <authorList>
            <person name="Mwirichia R."/>
            <person name="Alam I."/>
            <person name="Rashid M."/>
            <person name="Vinu M."/>
            <person name="Ba-Alawi W."/>
            <person name="Anthony Kamau A."/>
            <person name="Kamanda Ngugi D."/>
            <person name="Goker M."/>
            <person name="Klenk H.P."/>
            <person name="Bajic V."/>
            <person name="Stingl U."/>
        </authorList>
    </citation>
    <scope>NUCLEOTIDE SEQUENCE [LARGE SCALE GENOMIC DNA]</scope>
    <source>
        <strain evidence="5">SCGC-AAA259A05</strain>
    </source>
</reference>
<feature type="domain" description="Orn/DAP/Arg decarboxylase 2 N-terminal" evidence="4">
    <location>
        <begin position="25"/>
        <end position="271"/>
    </location>
</feature>
<dbReference type="Gene3D" id="3.20.20.10">
    <property type="entry name" value="Alanine racemase"/>
    <property type="match status" value="1"/>
</dbReference>
<dbReference type="EMBL" id="LHXJ01000019">
    <property type="protein sequence ID" value="KXA91152.1"/>
    <property type="molecule type" value="Genomic_DNA"/>
</dbReference>
<dbReference type="PANTHER" id="PTHR43727">
    <property type="entry name" value="DIAMINOPIMELATE DECARBOXYLASE"/>
    <property type="match status" value="1"/>
</dbReference>
<dbReference type="AlphaFoldDB" id="A0A133UAD9"/>
<organism evidence="5 6">
    <name type="scientific">candidate division MSBL1 archaeon SCGC-AAA259A05</name>
    <dbReference type="NCBI Taxonomy" id="1698259"/>
    <lineage>
        <taxon>Archaea</taxon>
        <taxon>Methanobacteriati</taxon>
        <taxon>Methanobacteriota</taxon>
        <taxon>candidate division MSBL1</taxon>
    </lineage>
</organism>
<evidence type="ECO:0000313" key="5">
    <source>
        <dbReference type="EMBL" id="KXA91152.1"/>
    </source>
</evidence>
<evidence type="ECO:0000256" key="1">
    <source>
        <dbReference type="ARBA" id="ARBA00001933"/>
    </source>
</evidence>
<accession>A0A133UAD9</accession>
<keyword evidence="6" id="KW-1185">Reference proteome</keyword>
<gene>
    <name evidence="5" type="ORF">AKJ57_02315</name>
</gene>
<dbReference type="PATRIC" id="fig|1698259.3.peg.545"/>
<evidence type="ECO:0000259" key="4">
    <source>
        <dbReference type="Pfam" id="PF02784"/>
    </source>
</evidence>
<dbReference type="GO" id="GO:0008836">
    <property type="term" value="F:diaminopimelate decarboxylase activity"/>
    <property type="evidence" value="ECO:0007669"/>
    <property type="project" value="TreeGrafter"/>
</dbReference>
<sequence>MMDKECISQLADEHGTPFYLVECESLMRQYEELKESLPEDSAIAYATKANYTPSVVRTFRDLGMHFDVFSPGELNLLMRNGCDPGRVIYTSVAEQEEEFMFGLKNGVSRFVLGSINGIKNFGEAVEREGVGEVEVLLRIQPVTNVDAAVSTSGVESKFGTVFSGEKDSVGNALKTIDERDLDFAGFHFHLGSQIKSPDPYVRAINETFDFAWSHDIDVRVLDIGGGFPVSYGFDVPPIEKFGAEIGKAIEKWREKLGGFELIVEPGRFLTADSTVLVVKVVNEKEMYGKRVLIVNGSEDMVSVDRHDMRIEIGAITDSTKPVEAAIAGNLCHSLDWIVKEPIELPGVGLEDLLVFEKTGAYVMNHNIPYNLRKVPKVLTVSEGEVEEEEHPFSTVGKIKAVYG</sequence>